<dbReference type="InterPro" id="IPR011022">
    <property type="entry name" value="Arrestin_C-like"/>
</dbReference>
<dbReference type="InterPro" id="IPR011021">
    <property type="entry name" value="Arrestin-like_N"/>
</dbReference>
<evidence type="ECO:0000313" key="3">
    <source>
        <dbReference type="EMBL" id="OBA22409.1"/>
    </source>
</evidence>
<evidence type="ECO:0000259" key="2">
    <source>
        <dbReference type="SMART" id="SM01017"/>
    </source>
</evidence>
<feature type="domain" description="Arrestin C-terminal-like" evidence="2">
    <location>
        <begin position="274"/>
        <end position="415"/>
    </location>
</feature>
<dbReference type="STRING" id="869754.A0A1A0HE72"/>
<feature type="compositionally biased region" description="Basic residues" evidence="1">
    <location>
        <begin position="597"/>
        <end position="610"/>
    </location>
</feature>
<reference evidence="3 4" key="1">
    <citation type="submission" date="2016-05" db="EMBL/GenBank/DDBJ databases">
        <title>Comparative genomics of biotechnologically important yeasts.</title>
        <authorList>
            <consortium name="DOE Joint Genome Institute"/>
            <person name="Riley R."/>
            <person name="Haridas S."/>
            <person name="Wolfe K.H."/>
            <person name="Lopes M.R."/>
            <person name="Hittinger C.T."/>
            <person name="Goker M."/>
            <person name="Salamov A."/>
            <person name="Wisecaver J."/>
            <person name="Long T.M."/>
            <person name="Aerts A.L."/>
            <person name="Barry K."/>
            <person name="Choi C."/>
            <person name="Clum A."/>
            <person name="Coughlan A.Y."/>
            <person name="Deshpande S."/>
            <person name="Douglass A.P."/>
            <person name="Hanson S.J."/>
            <person name="Klenk H.-P."/>
            <person name="LaButti K."/>
            <person name="Lapidus A."/>
            <person name="Lindquist E."/>
            <person name="Lipzen A."/>
            <person name="Meier-kolthoff J.P."/>
            <person name="Ohm R.A."/>
            <person name="Otillar R.P."/>
            <person name="Pangilinan J."/>
            <person name="Peng Y."/>
            <person name="Rokas A."/>
            <person name="Rosa C.A."/>
            <person name="Scheuner C."/>
            <person name="Sibirny A.A."/>
            <person name="Slot J.C."/>
            <person name="Stielow J.B."/>
            <person name="Sun H."/>
            <person name="Kurtzman C.P."/>
            <person name="Blackwell M."/>
            <person name="Grigoriev I.V."/>
            <person name="Jeffries T.W."/>
        </authorList>
    </citation>
    <scope>NUCLEOTIDE SEQUENCE [LARGE SCALE GENOMIC DNA]</scope>
    <source>
        <strain evidence="3 4">NRRL YB-4993</strain>
    </source>
</reference>
<dbReference type="InterPro" id="IPR014752">
    <property type="entry name" value="Arrestin-like_C"/>
</dbReference>
<feature type="compositionally biased region" description="Polar residues" evidence="1">
    <location>
        <begin position="581"/>
        <end position="595"/>
    </location>
</feature>
<evidence type="ECO:0000313" key="4">
    <source>
        <dbReference type="Proteomes" id="UP000092555"/>
    </source>
</evidence>
<dbReference type="PANTHER" id="PTHR11188:SF17">
    <property type="entry name" value="FI21816P1"/>
    <property type="match status" value="1"/>
</dbReference>
<dbReference type="Gene3D" id="2.60.40.640">
    <property type="match status" value="1"/>
</dbReference>
<dbReference type="GeneID" id="30026919"/>
<feature type="compositionally biased region" description="Acidic residues" evidence="1">
    <location>
        <begin position="465"/>
        <end position="474"/>
    </location>
</feature>
<dbReference type="OrthoDB" id="2333384at2759"/>
<name>A0A1A0HE72_9ASCO</name>
<feature type="region of interest" description="Disordered" evidence="1">
    <location>
        <begin position="566"/>
        <end position="610"/>
    </location>
</feature>
<sequence length="610" mass="67639">MFLHEKDHAKDLALFEIKLKTHGLKNTVLVKGNEAEVENIPLHGCVKLLTKLDLHVKRIRLVLTGDQDVEYESRLFDGFAGVPISERNCVMRVVWPNLLCLPNGELHFGNYADLVAKYHYVDLLARKSHDNSFTDLASLHTDTHTPPGGKRPAFHKTKSQPLLFKNPESSLVRVPRAGIDGTPCPAYAGAWGRGHSFLLPNGNYTLPFSFFLPANTPESVESLAAGKIRYKLECVVERGRFDRPFKKATHVRIVRTLHPRNVNRYDSIDYANTWPGKIDFKVSAPHKGIALGSLVPIKLIIVPLTKGLSFKSMYAEIVQTSYVSGISGRSPLAEEVLARRKVLCPNPDIGQDHWQVQGMYQLPCSLSEITQTCSIKSSLVSVRHRLRVGIHMRNLDGHVSELRAFLPVVIYMSPTHGHVTARHMDVDSNGHFVPAPDDSAEDVLFPARDPVNSRSESLEGASAEGYEEDEDEDPAPPVYNSHKKDTVFDYNSPLSPIEQLRANSVGAAPMGGYFDFVPPKADASAKILDLATLLKIPCYEEAIEDDVDEYSEGPAPYYAADSAFAPPASPPCSMPRPLMQPRSSSMSNLTAQGKSSPAKKKHLFLRREKK</sequence>
<dbReference type="GO" id="GO:0005829">
    <property type="term" value="C:cytosol"/>
    <property type="evidence" value="ECO:0007669"/>
    <property type="project" value="TreeGrafter"/>
</dbReference>
<dbReference type="GO" id="GO:0030674">
    <property type="term" value="F:protein-macromolecule adaptor activity"/>
    <property type="evidence" value="ECO:0007669"/>
    <property type="project" value="TreeGrafter"/>
</dbReference>
<dbReference type="GO" id="GO:0005886">
    <property type="term" value="C:plasma membrane"/>
    <property type="evidence" value="ECO:0007669"/>
    <property type="project" value="TreeGrafter"/>
</dbReference>
<dbReference type="SMART" id="SM01017">
    <property type="entry name" value="Arrestin_C"/>
    <property type="match status" value="1"/>
</dbReference>
<accession>A0A1A0HE72</accession>
<proteinExistence type="predicted"/>
<gene>
    <name evidence="3" type="ORF">METBIDRAFT_11247</name>
</gene>
<protein>
    <recommendedName>
        <fullName evidence="2">Arrestin C-terminal-like domain-containing protein</fullName>
    </recommendedName>
</protein>
<evidence type="ECO:0000256" key="1">
    <source>
        <dbReference type="SAM" id="MobiDB-lite"/>
    </source>
</evidence>
<dbReference type="EMBL" id="LXTC01000002">
    <property type="protein sequence ID" value="OBA22409.1"/>
    <property type="molecule type" value="Genomic_DNA"/>
</dbReference>
<dbReference type="GO" id="GO:0031625">
    <property type="term" value="F:ubiquitin protein ligase binding"/>
    <property type="evidence" value="ECO:0007669"/>
    <property type="project" value="TreeGrafter"/>
</dbReference>
<dbReference type="Pfam" id="PF00339">
    <property type="entry name" value="Arrestin_N"/>
    <property type="match status" value="1"/>
</dbReference>
<comment type="caution">
    <text evidence="3">The sequence shown here is derived from an EMBL/GenBank/DDBJ whole genome shotgun (WGS) entry which is preliminary data.</text>
</comment>
<keyword evidence="4" id="KW-1185">Reference proteome</keyword>
<dbReference type="GO" id="GO:0070086">
    <property type="term" value="P:ubiquitin-dependent endocytosis"/>
    <property type="evidence" value="ECO:0007669"/>
    <property type="project" value="TreeGrafter"/>
</dbReference>
<dbReference type="AlphaFoldDB" id="A0A1A0HE72"/>
<feature type="region of interest" description="Disordered" evidence="1">
    <location>
        <begin position="449"/>
        <end position="479"/>
    </location>
</feature>
<dbReference type="PANTHER" id="PTHR11188">
    <property type="entry name" value="ARRESTIN DOMAIN CONTAINING PROTEIN"/>
    <property type="match status" value="1"/>
</dbReference>
<dbReference type="RefSeq" id="XP_018712905.1">
    <property type="nucleotide sequence ID" value="XM_018853943.1"/>
</dbReference>
<organism evidence="3 4">
    <name type="scientific">Metschnikowia bicuspidata var. bicuspidata NRRL YB-4993</name>
    <dbReference type="NCBI Taxonomy" id="869754"/>
    <lineage>
        <taxon>Eukaryota</taxon>
        <taxon>Fungi</taxon>
        <taxon>Dikarya</taxon>
        <taxon>Ascomycota</taxon>
        <taxon>Saccharomycotina</taxon>
        <taxon>Pichiomycetes</taxon>
        <taxon>Metschnikowiaceae</taxon>
        <taxon>Metschnikowia</taxon>
    </lineage>
</organism>
<dbReference type="Pfam" id="PF02752">
    <property type="entry name" value="Arrestin_C"/>
    <property type="match status" value="1"/>
</dbReference>
<dbReference type="InterPro" id="IPR050357">
    <property type="entry name" value="Arrestin_domain-protein"/>
</dbReference>
<dbReference type="Proteomes" id="UP000092555">
    <property type="component" value="Unassembled WGS sequence"/>
</dbReference>